<accession>A0A1X7R6U7</accession>
<feature type="compositionally biased region" description="Acidic residues" evidence="1">
    <location>
        <begin position="1"/>
        <end position="31"/>
    </location>
</feature>
<evidence type="ECO:0000313" key="2">
    <source>
        <dbReference type="EMBL" id="SMN21342.1"/>
    </source>
</evidence>
<dbReference type="EMBL" id="FXLY01000007">
    <property type="protein sequence ID" value="SMN21342.1"/>
    <property type="molecule type" value="Genomic_DNA"/>
</dbReference>
<protein>
    <submittedName>
        <fullName evidence="2">Uncharacterized protein</fullName>
    </submittedName>
</protein>
<organism evidence="2 3">
    <name type="scientific">Maudiozyma saulgeensis</name>
    <dbReference type="NCBI Taxonomy" id="1789683"/>
    <lineage>
        <taxon>Eukaryota</taxon>
        <taxon>Fungi</taxon>
        <taxon>Dikarya</taxon>
        <taxon>Ascomycota</taxon>
        <taxon>Saccharomycotina</taxon>
        <taxon>Saccharomycetes</taxon>
        <taxon>Saccharomycetales</taxon>
        <taxon>Saccharomycetaceae</taxon>
        <taxon>Maudiozyma</taxon>
    </lineage>
</organism>
<feature type="compositionally biased region" description="Low complexity" evidence="1">
    <location>
        <begin position="495"/>
        <end position="512"/>
    </location>
</feature>
<gene>
    <name evidence="2" type="ORF">KASA_0L04125G</name>
</gene>
<dbReference type="AlphaFoldDB" id="A0A1X7R6U7"/>
<sequence>MQSESEEEEQETSEESSEEETSSGEEEEERNDENIKGISDMSSYEGDDSFEGESDSGDESSYEEVQEGKMGFLSKNRSGGRKKSFSTTKPTTFKPTMGIFNKKDQNKKSKKPLATTTSSEKPKTMKGIFSKKPAKQQILHQKPVVGRRLSKAMQPGNQRNPFGVKKSPEGSKIDVKNKVKGKDKSVPKKQTKTKKSLKTSTEQSTIGKKNVGVEPITKRRVDETEEKIFNSSNVPDSKYSEESQANNGGTSINGNKQVEQTQSNSNDVSTKKTLNPSMMGNQTNIQLPPGRFITPSDFASSSSVDIPGGLPTSTQQQIIGYYLFSNSSTPVKESSPIEELQNSKESSASIDGDNLTVSTSDGKNYSFKAKPFYSNEGNGNASESPLGNAELEQVATSSGIESNNTTKNIVNDSSNTSSPLMTNSNEMKYTAQFQPTVAPGTDGQPLSIDTSSDINSEQKATTVVKPSLSARNTEPFNDEFTTPTTPTTSKQVEKPSSLSSPPTRISSRSKPIVSTTEAKIAAMKAKGVKRLPRESNGAIGRRSDKDSSVPRSSRVKMGGMFGGRSSKPAKDKKALKEKEEKRSRIRDSIITSFT</sequence>
<reference evidence="2 3" key="1">
    <citation type="submission" date="2017-04" db="EMBL/GenBank/DDBJ databases">
        <authorList>
            <person name="Afonso C.L."/>
            <person name="Miller P.J."/>
            <person name="Scott M.A."/>
            <person name="Spackman E."/>
            <person name="Goraichik I."/>
            <person name="Dimitrov K.M."/>
            <person name="Suarez D.L."/>
            <person name="Swayne D.E."/>
        </authorList>
    </citation>
    <scope>NUCLEOTIDE SEQUENCE [LARGE SCALE GENOMIC DNA]</scope>
</reference>
<feature type="compositionally biased region" description="Polar residues" evidence="1">
    <location>
        <begin position="343"/>
        <end position="363"/>
    </location>
</feature>
<dbReference type="Proteomes" id="UP000196158">
    <property type="component" value="Unassembled WGS sequence"/>
</dbReference>
<keyword evidence="3" id="KW-1185">Reference proteome</keyword>
<feature type="region of interest" description="Disordered" evidence="1">
    <location>
        <begin position="1"/>
        <end position="312"/>
    </location>
</feature>
<evidence type="ECO:0000313" key="3">
    <source>
        <dbReference type="Proteomes" id="UP000196158"/>
    </source>
</evidence>
<feature type="compositionally biased region" description="Polar residues" evidence="1">
    <location>
        <begin position="242"/>
        <end position="286"/>
    </location>
</feature>
<feature type="compositionally biased region" description="Polar residues" evidence="1">
    <location>
        <begin position="394"/>
        <end position="435"/>
    </location>
</feature>
<feature type="compositionally biased region" description="Low complexity" evidence="1">
    <location>
        <begin position="85"/>
        <end position="96"/>
    </location>
</feature>
<proteinExistence type="predicted"/>
<feature type="compositionally biased region" description="Polar residues" evidence="1">
    <location>
        <begin position="447"/>
        <end position="461"/>
    </location>
</feature>
<feature type="region of interest" description="Disordered" evidence="1">
    <location>
        <begin position="329"/>
        <end position="594"/>
    </location>
</feature>
<feature type="compositionally biased region" description="Basic and acidic residues" evidence="1">
    <location>
        <begin position="216"/>
        <end position="228"/>
    </location>
</feature>
<feature type="compositionally biased region" description="Basic and acidic residues" evidence="1">
    <location>
        <begin position="568"/>
        <end position="587"/>
    </location>
</feature>
<feature type="compositionally biased region" description="Polar residues" evidence="1">
    <location>
        <begin position="375"/>
        <end position="385"/>
    </location>
</feature>
<feature type="compositionally biased region" description="Basic and acidic residues" evidence="1">
    <location>
        <begin position="166"/>
        <end position="186"/>
    </location>
</feature>
<evidence type="ECO:0000256" key="1">
    <source>
        <dbReference type="SAM" id="MobiDB-lite"/>
    </source>
</evidence>
<dbReference type="OrthoDB" id="4070053at2759"/>
<feature type="compositionally biased region" description="Basic residues" evidence="1">
    <location>
        <begin position="187"/>
        <end position="197"/>
    </location>
</feature>
<feature type="compositionally biased region" description="Acidic residues" evidence="1">
    <location>
        <begin position="45"/>
        <end position="65"/>
    </location>
</feature>
<name>A0A1X7R6U7_9SACH</name>